<evidence type="ECO:0000313" key="2">
    <source>
        <dbReference type="EMBL" id="KFH42203.1"/>
    </source>
</evidence>
<dbReference type="Pfam" id="PF20566">
    <property type="entry name" value="Eap1"/>
    <property type="match status" value="1"/>
</dbReference>
<feature type="compositionally biased region" description="Basic and acidic residues" evidence="1">
    <location>
        <begin position="190"/>
        <end position="221"/>
    </location>
</feature>
<dbReference type="HOGENOM" id="CLU_018356_0_0_1"/>
<dbReference type="STRING" id="857340.A0A086SYM1"/>
<keyword evidence="3" id="KW-1185">Reference proteome</keyword>
<feature type="compositionally biased region" description="Low complexity" evidence="1">
    <location>
        <begin position="520"/>
        <end position="532"/>
    </location>
</feature>
<dbReference type="AlphaFoldDB" id="A0A086SYM1"/>
<sequence>MAAIKYSAEFLLFLRESPLCTKPENFPPPEEWMGPPPEQARGPQHQQTRSGNNLTFGAFEKPRHGDGVLLDQSNRRPDANRHTSRGSATNSDDLGFGLGRMSFTSSSRDKVFGNDKSTRDGEPIGRFTNLRNRSGEIDGDRFRDNRATNSLRRRGEGGDQDSDGWSTVKPRKSFGAEGAEKFHGRMGGNFRDEKRPPRERDDRSGRSFDTFARDGDEEGRPRNNGPGKGRADLWTKAEGNETRVPEKRERIDRAKSWREREPEPDRSEEQGTGRAYDNRRWGREGRVEREPEWFDEPVEPKVEGRTQQDFQKWMEEMKKSKGGQSTATQPASAPTQDPAVESAKPNVRSPPTVETGPDKFFMAFGSTSTMDITSPSEQVEAPRANKPGGKSSRFTSFFQHQDGPKPEPPPTAAAPPPQPPSANGLTSLLGVAQPASGHANASDEDKQAFQQLLAKLQKQSVSATPPGPSPFAAPAPVQNNAPDGGRQNVGPSPSQQQRGDDRQGGPLARPPSHPVQEILAPRPQQQPARPEQLFQDLVGHHQRVSSQGSARGDGNPSKSNSNTEFLMNLMRAGPDSHRSESSMMRAVQQAQRQGAMLPQPAEREGDFPQETRNAQRPMRQPPLPGFPVDDGFRGGEADFSHSRPTQILQRPPPPPGLEQMSPGWMSSGQMPPMPHQQQQSQQQPMPAQHQRGPILPPPGLAGGPGRNGPSGPMPPHMFPPNMPMPHPEAMGSMPPRNMGPPPPGFFNGPPHGFMPPGMGGFSGPPGPESPFVGSPFEARGMPPSAGGRGNFGRG</sequence>
<feature type="compositionally biased region" description="Low complexity" evidence="1">
    <location>
        <begin position="675"/>
        <end position="693"/>
    </location>
</feature>
<evidence type="ECO:0000256" key="1">
    <source>
        <dbReference type="SAM" id="MobiDB-lite"/>
    </source>
</evidence>
<feature type="compositionally biased region" description="Polar residues" evidence="1">
    <location>
        <begin position="322"/>
        <end position="335"/>
    </location>
</feature>
<reference evidence="3" key="1">
    <citation type="journal article" date="2014" name="Genome Announc.">
        <title>Genome sequence and annotation of Acremonium chrysogenum, producer of the beta-lactam antibiotic cephalosporin C.</title>
        <authorList>
            <person name="Terfehr D."/>
            <person name="Dahlmann T.A."/>
            <person name="Specht T."/>
            <person name="Zadra I."/>
            <person name="Kuernsteiner H."/>
            <person name="Kueck U."/>
        </authorList>
    </citation>
    <scope>NUCLEOTIDE SEQUENCE [LARGE SCALE GENOMIC DNA]</scope>
    <source>
        <strain evidence="3">ATCC 11550 / CBS 779.69 / DSM 880 / IAM 14645 / JCM 23072 / IMI 49137</strain>
    </source>
</reference>
<proteinExistence type="predicted"/>
<dbReference type="Proteomes" id="UP000029964">
    <property type="component" value="Unassembled WGS sequence"/>
</dbReference>
<feature type="compositionally biased region" description="Polar residues" evidence="1">
    <location>
        <begin position="365"/>
        <end position="377"/>
    </location>
</feature>
<feature type="compositionally biased region" description="Pro residues" evidence="1">
    <location>
        <begin position="406"/>
        <end position="420"/>
    </location>
</feature>
<feature type="compositionally biased region" description="Low complexity" evidence="1">
    <location>
        <begin position="745"/>
        <end position="756"/>
    </location>
</feature>
<feature type="compositionally biased region" description="Basic and acidic residues" evidence="1">
    <location>
        <begin position="630"/>
        <end position="641"/>
    </location>
</feature>
<gene>
    <name evidence="2" type="ORF">ACRE_070740</name>
</gene>
<dbReference type="OrthoDB" id="2504266at2759"/>
<feature type="compositionally biased region" description="Low complexity" evidence="1">
    <location>
        <begin position="448"/>
        <end position="459"/>
    </location>
</feature>
<evidence type="ECO:0000313" key="3">
    <source>
        <dbReference type="Proteomes" id="UP000029964"/>
    </source>
</evidence>
<feature type="compositionally biased region" description="Basic and acidic residues" evidence="1">
    <location>
        <begin position="229"/>
        <end position="319"/>
    </location>
</feature>
<feature type="region of interest" description="Disordered" evidence="1">
    <location>
        <begin position="19"/>
        <end position="794"/>
    </location>
</feature>
<organism evidence="2 3">
    <name type="scientific">Hapsidospora chrysogenum (strain ATCC 11550 / CBS 779.69 / DSM 880 / IAM 14645 / JCM 23072 / IMI 49137)</name>
    <name type="common">Acremonium chrysogenum</name>
    <dbReference type="NCBI Taxonomy" id="857340"/>
    <lineage>
        <taxon>Eukaryota</taxon>
        <taxon>Fungi</taxon>
        <taxon>Dikarya</taxon>
        <taxon>Ascomycota</taxon>
        <taxon>Pezizomycotina</taxon>
        <taxon>Sordariomycetes</taxon>
        <taxon>Hypocreomycetidae</taxon>
        <taxon>Hypocreales</taxon>
        <taxon>Bionectriaceae</taxon>
        <taxon>Hapsidospora</taxon>
    </lineage>
</organism>
<feature type="compositionally biased region" description="Basic and acidic residues" evidence="1">
    <location>
        <begin position="133"/>
        <end position="146"/>
    </location>
</feature>
<dbReference type="EMBL" id="JPKY01000101">
    <property type="protein sequence ID" value="KFH42203.1"/>
    <property type="molecule type" value="Genomic_DNA"/>
</dbReference>
<comment type="caution">
    <text evidence="2">The sequence shown here is derived from an EMBL/GenBank/DDBJ whole genome shotgun (WGS) entry which is preliminary data.</text>
</comment>
<feature type="compositionally biased region" description="Polar residues" evidence="1">
    <location>
        <begin position="556"/>
        <end position="565"/>
    </location>
</feature>
<feature type="compositionally biased region" description="Basic and acidic residues" evidence="1">
    <location>
        <begin position="107"/>
        <end position="123"/>
    </location>
</feature>
<accession>A0A086SYM1</accession>
<protein>
    <submittedName>
        <fullName evidence="2">Uncharacterized protein</fullName>
    </submittedName>
</protein>
<dbReference type="InterPro" id="IPR046784">
    <property type="entry name" value="Eap1"/>
</dbReference>
<name>A0A086SYM1_HAPC1</name>
<feature type="compositionally biased region" description="Pro residues" evidence="1">
    <location>
        <begin position="25"/>
        <end position="38"/>
    </location>
</feature>
<feature type="compositionally biased region" description="Pro residues" evidence="1">
    <location>
        <begin position="711"/>
        <end position="726"/>
    </location>
</feature>
<feature type="compositionally biased region" description="Polar residues" evidence="1">
    <location>
        <begin position="44"/>
        <end position="55"/>
    </location>
</feature>